<name>A0A8X6M9Y1_9ARAC</name>
<accession>A0A8X6M9Y1</accession>
<dbReference type="EMBL" id="BMAV01024528">
    <property type="protein sequence ID" value="GFS33712.1"/>
    <property type="molecule type" value="Genomic_DNA"/>
</dbReference>
<dbReference type="OrthoDB" id="6932368at2759"/>
<organism evidence="1 2">
    <name type="scientific">Trichonephila inaurata madagascariensis</name>
    <dbReference type="NCBI Taxonomy" id="2747483"/>
    <lineage>
        <taxon>Eukaryota</taxon>
        <taxon>Metazoa</taxon>
        <taxon>Ecdysozoa</taxon>
        <taxon>Arthropoda</taxon>
        <taxon>Chelicerata</taxon>
        <taxon>Arachnida</taxon>
        <taxon>Araneae</taxon>
        <taxon>Araneomorphae</taxon>
        <taxon>Entelegynae</taxon>
        <taxon>Araneoidea</taxon>
        <taxon>Nephilidae</taxon>
        <taxon>Trichonephila</taxon>
        <taxon>Trichonephila inaurata</taxon>
    </lineage>
</organism>
<proteinExistence type="predicted"/>
<sequence>MRNDPQPKTVSEPPRFLVILNFYHRFLKSTANEQAHMQILRKGKLKDSSTIGWSNEKVCLWKVQEFHPPSYGSSLPEDRSQPIRCS</sequence>
<evidence type="ECO:0000313" key="2">
    <source>
        <dbReference type="Proteomes" id="UP000886998"/>
    </source>
</evidence>
<gene>
    <name evidence="1" type="ORF">TNIN_201701</name>
</gene>
<dbReference type="Proteomes" id="UP000886998">
    <property type="component" value="Unassembled WGS sequence"/>
</dbReference>
<protein>
    <submittedName>
        <fullName evidence="1">Uncharacterized protein</fullName>
    </submittedName>
</protein>
<keyword evidence="2" id="KW-1185">Reference proteome</keyword>
<dbReference type="AlphaFoldDB" id="A0A8X6M9Y1"/>
<evidence type="ECO:0000313" key="1">
    <source>
        <dbReference type="EMBL" id="GFS33712.1"/>
    </source>
</evidence>
<comment type="caution">
    <text evidence="1">The sequence shown here is derived from an EMBL/GenBank/DDBJ whole genome shotgun (WGS) entry which is preliminary data.</text>
</comment>
<reference evidence="1" key="1">
    <citation type="submission" date="2020-08" db="EMBL/GenBank/DDBJ databases">
        <title>Multicomponent nature underlies the extraordinary mechanical properties of spider dragline silk.</title>
        <authorList>
            <person name="Kono N."/>
            <person name="Nakamura H."/>
            <person name="Mori M."/>
            <person name="Yoshida Y."/>
            <person name="Ohtoshi R."/>
            <person name="Malay A.D."/>
            <person name="Moran D.A.P."/>
            <person name="Tomita M."/>
            <person name="Numata K."/>
            <person name="Arakawa K."/>
        </authorList>
    </citation>
    <scope>NUCLEOTIDE SEQUENCE</scope>
</reference>